<sequence length="215" mass="23934">MFCHLLTRTCRTSTAYATQSIRIVKRSLATAVSQRPPSLTDEVSTVATAPTRSLARRTASPPNQPQKVSHSPTIVAVHQTLRRAVRLVDVEHLLAAMVAAKPTFARWSLALRFLHLCPNLLLPNATRDRLQLMDRLLEYPANNNEQFKLASSVWREFNACLDEAIRVEISKPNPCILKLRLDAMSKGTHGSVILHLSSDSFARPPLSLSMANCLF</sequence>
<accession>A0A1Y2D375</accession>
<protein>
    <submittedName>
        <fullName evidence="2">Uncharacterized protein</fullName>
    </submittedName>
</protein>
<evidence type="ECO:0000313" key="3">
    <source>
        <dbReference type="Proteomes" id="UP000193642"/>
    </source>
</evidence>
<dbReference type="EMBL" id="MCGO01000001">
    <property type="protein sequence ID" value="ORY53710.1"/>
    <property type="molecule type" value="Genomic_DNA"/>
</dbReference>
<dbReference type="Proteomes" id="UP000193642">
    <property type="component" value="Unassembled WGS sequence"/>
</dbReference>
<feature type="region of interest" description="Disordered" evidence="1">
    <location>
        <begin position="46"/>
        <end position="71"/>
    </location>
</feature>
<name>A0A1Y2D375_9FUNG</name>
<evidence type="ECO:0000256" key="1">
    <source>
        <dbReference type="SAM" id="MobiDB-lite"/>
    </source>
</evidence>
<reference evidence="2 3" key="1">
    <citation type="submission" date="2016-07" db="EMBL/GenBank/DDBJ databases">
        <title>Pervasive Adenine N6-methylation of Active Genes in Fungi.</title>
        <authorList>
            <consortium name="DOE Joint Genome Institute"/>
            <person name="Mondo S.J."/>
            <person name="Dannebaum R.O."/>
            <person name="Kuo R.C."/>
            <person name="Labutti K."/>
            <person name="Haridas S."/>
            <person name="Kuo A."/>
            <person name="Salamov A."/>
            <person name="Ahrendt S.R."/>
            <person name="Lipzen A."/>
            <person name="Sullivan W."/>
            <person name="Andreopoulos W.B."/>
            <person name="Clum A."/>
            <person name="Lindquist E."/>
            <person name="Daum C."/>
            <person name="Ramamoorthy G.K."/>
            <person name="Gryganskyi A."/>
            <person name="Culley D."/>
            <person name="Magnuson J.K."/>
            <person name="James T.Y."/>
            <person name="O'Malley M.A."/>
            <person name="Stajich J.E."/>
            <person name="Spatafora J.W."/>
            <person name="Visel A."/>
            <person name="Grigoriev I.V."/>
        </authorList>
    </citation>
    <scope>NUCLEOTIDE SEQUENCE [LARGE SCALE GENOMIC DNA]</scope>
    <source>
        <strain evidence="2 3">JEL800</strain>
    </source>
</reference>
<dbReference type="AlphaFoldDB" id="A0A1Y2D375"/>
<keyword evidence="3" id="KW-1185">Reference proteome</keyword>
<comment type="caution">
    <text evidence="2">The sequence shown here is derived from an EMBL/GenBank/DDBJ whole genome shotgun (WGS) entry which is preliminary data.</text>
</comment>
<organism evidence="2 3">
    <name type="scientific">Rhizoclosmatium globosum</name>
    <dbReference type="NCBI Taxonomy" id="329046"/>
    <lineage>
        <taxon>Eukaryota</taxon>
        <taxon>Fungi</taxon>
        <taxon>Fungi incertae sedis</taxon>
        <taxon>Chytridiomycota</taxon>
        <taxon>Chytridiomycota incertae sedis</taxon>
        <taxon>Chytridiomycetes</taxon>
        <taxon>Chytridiales</taxon>
        <taxon>Chytriomycetaceae</taxon>
        <taxon>Rhizoclosmatium</taxon>
    </lineage>
</organism>
<gene>
    <name evidence="2" type="ORF">BCR33DRAFT_6760</name>
</gene>
<proteinExistence type="predicted"/>
<evidence type="ECO:0000313" key="2">
    <source>
        <dbReference type="EMBL" id="ORY53710.1"/>
    </source>
</evidence>